<dbReference type="Gene3D" id="1.25.40.10">
    <property type="entry name" value="Tetratricopeptide repeat domain"/>
    <property type="match status" value="2"/>
</dbReference>
<accession>A0A2T7NYM5</accession>
<dbReference type="OrthoDB" id="185373at2759"/>
<dbReference type="EMBL" id="PZQS01000008">
    <property type="protein sequence ID" value="PVD26280.1"/>
    <property type="molecule type" value="Genomic_DNA"/>
</dbReference>
<proteinExistence type="predicted"/>
<evidence type="ECO:0000256" key="1">
    <source>
        <dbReference type="PROSITE-ProRule" id="PRU00708"/>
    </source>
</evidence>
<organism evidence="2 3">
    <name type="scientific">Pomacea canaliculata</name>
    <name type="common">Golden apple snail</name>
    <dbReference type="NCBI Taxonomy" id="400727"/>
    <lineage>
        <taxon>Eukaryota</taxon>
        <taxon>Metazoa</taxon>
        <taxon>Spiralia</taxon>
        <taxon>Lophotrochozoa</taxon>
        <taxon>Mollusca</taxon>
        <taxon>Gastropoda</taxon>
        <taxon>Caenogastropoda</taxon>
        <taxon>Architaenioglossa</taxon>
        <taxon>Ampullarioidea</taxon>
        <taxon>Ampullariidae</taxon>
        <taxon>Pomacea</taxon>
    </lineage>
</organism>
<dbReference type="PROSITE" id="PS51375">
    <property type="entry name" value="PPR"/>
    <property type="match status" value="2"/>
</dbReference>
<dbReference type="InterPro" id="IPR011990">
    <property type="entry name" value="TPR-like_helical_dom_sf"/>
</dbReference>
<dbReference type="PANTHER" id="PTHR46669:SF1">
    <property type="entry name" value="LEUCINE-RICH PPR MOTIF-CONTAINING PROTEIN, MITOCHONDRIAL"/>
    <property type="match status" value="1"/>
</dbReference>
<dbReference type="GO" id="GO:0003730">
    <property type="term" value="F:mRNA 3'-UTR binding"/>
    <property type="evidence" value="ECO:0007669"/>
    <property type="project" value="TreeGrafter"/>
</dbReference>
<sequence>MAALMRCARFFIPVFHSQKLLRVTFTGSAQINQHLLSQNPTSLDQRSWTSKLAEDIDSVPPTTSKIENLINVLERYVKQFGRVSRKQLDPIVSHLDKEGTISAQNSLSLLRLYGATLFDEPPSTRLKLAQELWDKYKKYDIPLDVTHYNALLGVYIQNKQKFSPTEFLAAMESDGIQPNRVTYQRLIASFCEGGDIQGATQVLEYMKAASLPISDVVFNAFITGHLRAGDPDSAKNILDVMRQTGLEPTSSTYQVLAAGFAEKGDIEEMKKFINLAEIENVPLRPNQLLEVYTVLAAATKNSQHLKEVLTFLHSGIPFNQDAVRTCNQLIASGLDDAAYQLFLEMPRPSQDDSDHPTLGRFFLRALARHQRPLDTVVKIINDMQEKGINKDDLSAVAHLAFLENKPEYALKVVEKMKLEGFPIRAHYFWPAFCQFQDAGDKKNIYETLKVQKTLCENRDDFILTLHSYVIPALTSLGESQDEIVKNLKAYDFQEREVNFACFLYHLTQGTLQPALKFLDGRELFIIIGAVRAAIIPFLHKTQDWKGSLEILALLKAQSDRWKTPALDLTSTVLKQILLQQKEKKWVNVPEIFDFMEKNELRITRRSQSELELLMENSAPELLKRLNDLAANEADTEKKENPEPSLPDLTLQELRHLAEKNPNNKSVQKRLLVKACAVGDEEEAEKVRSKLEEGGFIFPPIVLSQLAYLYAAHVKNIEKAQHYLQQLETLYPDHKHYMSLVLKIALLQVSNGQVDAAVGTLQSFAQKHPDVIKMQNFPKDEYFRDVVKAAKNVEEAKKLKDAIYTLGYITTSNTSALDAYMDFVVSSGDGDFILKEVENIINLHRRSPGVDQVLKYFIEKEDPERLQKVVDLLTELHGLVNVFHHLIADFIECGHVKKARKILETPGLRASKQRLSYYCQHFIESGKIKELETLVEITKDLFGADRDNMLFHLMRGYVSQNNMEKAKDVLLQYEEEFIQPSQQTLRFLARNLQKRGMPVPFNVEDKPVAALFQEAKTTETIEEAKV</sequence>
<evidence type="ECO:0000313" key="2">
    <source>
        <dbReference type="EMBL" id="PVD26280.1"/>
    </source>
</evidence>
<dbReference type="Proteomes" id="UP000245119">
    <property type="component" value="Linkage Group LG8"/>
</dbReference>
<comment type="caution">
    <text evidence="2">The sequence shown here is derived from an EMBL/GenBank/DDBJ whole genome shotgun (WGS) entry which is preliminary data.</text>
</comment>
<dbReference type="GO" id="GO:0005634">
    <property type="term" value="C:nucleus"/>
    <property type="evidence" value="ECO:0007669"/>
    <property type="project" value="TreeGrafter"/>
</dbReference>
<dbReference type="STRING" id="400727.A0A2T7NYM5"/>
<gene>
    <name evidence="2" type="ORF">C0Q70_13950</name>
</gene>
<evidence type="ECO:0008006" key="4">
    <source>
        <dbReference type="Google" id="ProtNLM"/>
    </source>
</evidence>
<dbReference type="NCBIfam" id="TIGR00756">
    <property type="entry name" value="PPR"/>
    <property type="match status" value="1"/>
</dbReference>
<dbReference type="Pfam" id="PF13174">
    <property type="entry name" value="TPR_6"/>
    <property type="match status" value="1"/>
</dbReference>
<reference evidence="2 3" key="1">
    <citation type="submission" date="2018-04" db="EMBL/GenBank/DDBJ databases">
        <title>The genome of golden apple snail Pomacea canaliculata provides insight into stress tolerance and invasive adaptation.</title>
        <authorList>
            <person name="Liu C."/>
            <person name="Liu B."/>
            <person name="Ren Y."/>
            <person name="Zhang Y."/>
            <person name="Wang H."/>
            <person name="Li S."/>
            <person name="Jiang F."/>
            <person name="Yin L."/>
            <person name="Zhang G."/>
            <person name="Qian W."/>
            <person name="Fan W."/>
        </authorList>
    </citation>
    <scope>NUCLEOTIDE SEQUENCE [LARGE SCALE GENOMIC DNA]</scope>
    <source>
        <strain evidence="2">SZHN2017</strain>
        <tissue evidence="2">Muscle</tissue>
    </source>
</reference>
<dbReference type="GO" id="GO:0070129">
    <property type="term" value="P:regulation of mitochondrial translation"/>
    <property type="evidence" value="ECO:0007669"/>
    <property type="project" value="TreeGrafter"/>
</dbReference>
<dbReference type="Pfam" id="PF13041">
    <property type="entry name" value="PPR_2"/>
    <property type="match status" value="1"/>
</dbReference>
<feature type="repeat" description="PPR" evidence="1">
    <location>
        <begin position="179"/>
        <end position="213"/>
    </location>
</feature>
<dbReference type="PANTHER" id="PTHR46669">
    <property type="entry name" value="LEUCINE-RICH PPR MOTIF-CONTAINING PROTEIN, MITOCHONDRIAL"/>
    <property type="match status" value="1"/>
</dbReference>
<name>A0A2T7NYM5_POMCA</name>
<dbReference type="InterPro" id="IPR002885">
    <property type="entry name" value="PPR_rpt"/>
</dbReference>
<feature type="repeat" description="PPR" evidence="1">
    <location>
        <begin position="214"/>
        <end position="248"/>
    </location>
</feature>
<dbReference type="InterPro" id="IPR033490">
    <property type="entry name" value="LRP130"/>
</dbReference>
<evidence type="ECO:0000313" key="3">
    <source>
        <dbReference type="Proteomes" id="UP000245119"/>
    </source>
</evidence>
<protein>
    <recommendedName>
        <fullName evidence="4">Pentacotripeptide-repeat region of PRORP domain-containing protein</fullName>
    </recommendedName>
</protein>
<dbReference type="Pfam" id="PF13812">
    <property type="entry name" value="PPR_3"/>
    <property type="match status" value="1"/>
</dbReference>
<dbReference type="GO" id="GO:0005739">
    <property type="term" value="C:mitochondrion"/>
    <property type="evidence" value="ECO:0007669"/>
    <property type="project" value="TreeGrafter"/>
</dbReference>
<dbReference type="InterPro" id="IPR019734">
    <property type="entry name" value="TPR_rpt"/>
</dbReference>
<keyword evidence="3" id="KW-1185">Reference proteome</keyword>
<dbReference type="AlphaFoldDB" id="A0A2T7NYM5"/>